<proteinExistence type="predicted"/>
<keyword evidence="5" id="KW-0274">FAD</keyword>
<keyword evidence="6" id="KW-0521">NADP</keyword>
<dbReference type="InterPro" id="IPR023173">
    <property type="entry name" value="NADPH_Cyt_P450_Rdtase_alpha"/>
</dbReference>
<dbReference type="Pfam" id="PF00667">
    <property type="entry name" value="FAD_binding_1"/>
    <property type="match status" value="1"/>
</dbReference>
<gene>
    <name evidence="12" type="ORF">ACHAXA_002282</name>
</gene>
<dbReference type="SUPFAM" id="SSF63380">
    <property type="entry name" value="Riboflavin synthase domain-like"/>
    <property type="match status" value="1"/>
</dbReference>
<dbReference type="Gene3D" id="3.40.50.80">
    <property type="entry name" value="Nucleotide-binding domain of ferredoxin-NADP reductase (FNR) module"/>
    <property type="match status" value="1"/>
</dbReference>
<evidence type="ECO:0000313" key="13">
    <source>
        <dbReference type="Proteomes" id="UP001530377"/>
    </source>
</evidence>
<accession>A0ABD3RTA3</accession>
<dbReference type="InterPro" id="IPR001094">
    <property type="entry name" value="Flavdoxin-like"/>
</dbReference>
<evidence type="ECO:0000259" key="10">
    <source>
        <dbReference type="PROSITE" id="PS50902"/>
    </source>
</evidence>
<feature type="compositionally biased region" description="Low complexity" evidence="9">
    <location>
        <begin position="495"/>
        <end position="507"/>
    </location>
</feature>
<dbReference type="InterPro" id="IPR001433">
    <property type="entry name" value="OxRdtase_FAD/NAD-bd"/>
</dbReference>
<evidence type="ECO:0000256" key="5">
    <source>
        <dbReference type="ARBA" id="ARBA00022827"/>
    </source>
</evidence>
<dbReference type="AlphaFoldDB" id="A0ABD3RTA3"/>
<dbReference type="EMBL" id="JALLPB020000287">
    <property type="protein sequence ID" value="KAL3811005.1"/>
    <property type="molecule type" value="Genomic_DNA"/>
</dbReference>
<keyword evidence="7" id="KW-0560">Oxidoreductase</keyword>
<organism evidence="12 13">
    <name type="scientific">Cyclostephanos tholiformis</name>
    <dbReference type="NCBI Taxonomy" id="382380"/>
    <lineage>
        <taxon>Eukaryota</taxon>
        <taxon>Sar</taxon>
        <taxon>Stramenopiles</taxon>
        <taxon>Ochrophyta</taxon>
        <taxon>Bacillariophyta</taxon>
        <taxon>Coscinodiscophyceae</taxon>
        <taxon>Thalassiosirophycidae</taxon>
        <taxon>Stephanodiscales</taxon>
        <taxon>Stephanodiscaceae</taxon>
        <taxon>Cyclostephanos</taxon>
    </lineage>
</organism>
<evidence type="ECO:0000256" key="7">
    <source>
        <dbReference type="ARBA" id="ARBA00023002"/>
    </source>
</evidence>
<dbReference type="EC" id="1.6.2.4" evidence="8"/>
<comment type="cofactor">
    <cofactor evidence="1">
        <name>FMN</name>
        <dbReference type="ChEBI" id="CHEBI:58210"/>
    </cofactor>
</comment>
<name>A0ABD3RTA3_9STRA</name>
<dbReference type="GO" id="GO:0003958">
    <property type="term" value="F:NADPH-hemoprotein reductase activity"/>
    <property type="evidence" value="ECO:0007669"/>
    <property type="project" value="UniProtKB-EC"/>
</dbReference>
<evidence type="ECO:0000256" key="2">
    <source>
        <dbReference type="ARBA" id="ARBA00001974"/>
    </source>
</evidence>
<dbReference type="Pfam" id="PF00258">
    <property type="entry name" value="Flavodoxin_1"/>
    <property type="match status" value="1"/>
</dbReference>
<dbReference type="PANTHER" id="PTHR19384">
    <property type="entry name" value="NITRIC OXIDE SYNTHASE-RELATED"/>
    <property type="match status" value="1"/>
</dbReference>
<dbReference type="PANTHER" id="PTHR19384:SF17">
    <property type="entry name" value="NADPH--CYTOCHROME P450 REDUCTASE"/>
    <property type="match status" value="1"/>
</dbReference>
<evidence type="ECO:0000256" key="9">
    <source>
        <dbReference type="SAM" id="MobiDB-lite"/>
    </source>
</evidence>
<dbReference type="PRINTS" id="PR00371">
    <property type="entry name" value="FPNCR"/>
</dbReference>
<dbReference type="InterPro" id="IPR008254">
    <property type="entry name" value="Flavodoxin/NO_synth"/>
</dbReference>
<evidence type="ECO:0000256" key="3">
    <source>
        <dbReference type="ARBA" id="ARBA00022630"/>
    </source>
</evidence>
<dbReference type="Pfam" id="PF00175">
    <property type="entry name" value="NAD_binding_1"/>
    <property type="match status" value="1"/>
</dbReference>
<evidence type="ECO:0000256" key="8">
    <source>
        <dbReference type="ARBA" id="ARBA00023797"/>
    </source>
</evidence>
<dbReference type="SUPFAM" id="SSF52218">
    <property type="entry name" value="Flavoproteins"/>
    <property type="match status" value="2"/>
</dbReference>
<dbReference type="InterPro" id="IPR029039">
    <property type="entry name" value="Flavoprotein-like_sf"/>
</dbReference>
<dbReference type="InterPro" id="IPR001709">
    <property type="entry name" value="Flavoprot_Pyr_Nucl_cyt_Rdtase"/>
</dbReference>
<protein>
    <recommendedName>
        <fullName evidence="8">NADPH--hemoprotein reductase</fullName>
        <ecNumber evidence="8">1.6.2.4</ecNumber>
    </recommendedName>
</protein>
<dbReference type="SUPFAM" id="SSF52343">
    <property type="entry name" value="Ferredoxin reductase-like, C-terminal NADP-linked domain"/>
    <property type="match status" value="1"/>
</dbReference>
<dbReference type="PROSITE" id="PS50902">
    <property type="entry name" value="FLAVODOXIN_LIKE"/>
    <property type="match status" value="1"/>
</dbReference>
<feature type="region of interest" description="Disordered" evidence="9">
    <location>
        <begin position="488"/>
        <end position="511"/>
    </location>
</feature>
<dbReference type="Gene3D" id="2.40.30.10">
    <property type="entry name" value="Translation factors"/>
    <property type="match status" value="1"/>
</dbReference>
<dbReference type="InterPro" id="IPR017938">
    <property type="entry name" value="Riboflavin_synthase-like_b-brl"/>
</dbReference>
<evidence type="ECO:0000256" key="6">
    <source>
        <dbReference type="ARBA" id="ARBA00022857"/>
    </source>
</evidence>
<evidence type="ECO:0000256" key="4">
    <source>
        <dbReference type="ARBA" id="ARBA00022643"/>
    </source>
</evidence>
<dbReference type="InterPro" id="IPR017927">
    <property type="entry name" value="FAD-bd_FR_type"/>
</dbReference>
<keyword evidence="13" id="KW-1185">Reference proteome</keyword>
<sequence>MFPSSSSTAASTSIPLVVLDALGTQSAVISLGVTTAVLLVTTYYYYLSRTKSSRTTTTTTMTGRLVGDKSMTASSLVGKDGDGDIEVLDASKYPGGRLTVYYGSQTGTAQMFARQIAEECEHRGFKCDGVIDLQDVVDNDDCDIEGTWNDDGEGVEYDGEVKLIRATLANPRHRDPDVGGGGGGGDGIGGGGRGGGRSKAVFLVATYGEGEPTDNAQQFVEIMKRKSGIRNIYDIGATTTTMTTSVVEEKEGGEDEAGGGTETTSESPPVAFLADVDYAVFGLGNKQYEHYNNMGRFVDASLGRCGARRVADLGLGDDDDDLEGDFENWKDGVLWPSLISRYVGVGGGDGSGGERVNAATTGRITHALPPCPYTVDYCDSRINAPDNDDRADQDAEADVSPSDMIQTSSRHYVQAVDCPIIARRELRDSSDPGSTVHIEIDISRRMDVMKYHTADNLGILPKNDSTTVEAVARALNYDLDRRFRLVPKNDGGCGSDPNSISSSPSSSRHTLPFPTPCTVRHCLERYCDLTGSPRRSDLKQLASYAVDDLDRRALLRMSSKEGKAEYREKIVDAHVGIADIVTRLCPSISCPLEHFIMACPRLQPRYYTVSSSSMVHPTTIHITLAVLETERRNVDGDVKVFRGLCSGYLAGLKTGDTVSAFVRESTFRLPRQIERPVIMFGPGTGIAPMRAILQERSHMCQTMEPQQRERIGASILYFGCKNRSMDYIYQDELEAFLEERTLTELHLAFSREKADKVYVQHLLANRGEETWKLIRDENAFIFVCGAVRMGADVSSTLQDIISQEGGMNRDKAKIDDV</sequence>
<dbReference type="Gene3D" id="3.40.50.360">
    <property type="match status" value="1"/>
</dbReference>
<dbReference type="InterPro" id="IPR039261">
    <property type="entry name" value="FNR_nucleotide-bd"/>
</dbReference>
<dbReference type="InterPro" id="IPR003097">
    <property type="entry name" value="CysJ-like_FAD-binding"/>
</dbReference>
<feature type="region of interest" description="Disordered" evidence="9">
    <location>
        <begin position="171"/>
        <end position="193"/>
    </location>
</feature>
<feature type="region of interest" description="Disordered" evidence="9">
    <location>
        <begin position="247"/>
        <end position="267"/>
    </location>
</feature>
<evidence type="ECO:0000259" key="11">
    <source>
        <dbReference type="PROSITE" id="PS51384"/>
    </source>
</evidence>
<evidence type="ECO:0000313" key="12">
    <source>
        <dbReference type="EMBL" id="KAL3811005.1"/>
    </source>
</evidence>
<feature type="domain" description="Flavodoxin-like" evidence="10">
    <location>
        <begin position="98"/>
        <end position="334"/>
    </location>
</feature>
<dbReference type="PRINTS" id="PR00369">
    <property type="entry name" value="FLAVODOXIN"/>
</dbReference>
<feature type="compositionally biased region" description="Gly residues" evidence="9">
    <location>
        <begin position="178"/>
        <end position="193"/>
    </location>
</feature>
<comment type="cofactor">
    <cofactor evidence="2">
        <name>FAD</name>
        <dbReference type="ChEBI" id="CHEBI:57692"/>
    </cofactor>
</comment>
<keyword evidence="3" id="KW-0285">Flavoprotein</keyword>
<dbReference type="Gene3D" id="1.20.990.10">
    <property type="entry name" value="NADPH-cytochrome p450 Reductase, Chain A, domain 3"/>
    <property type="match status" value="1"/>
</dbReference>
<keyword evidence="4" id="KW-0288">FMN</keyword>
<feature type="domain" description="FAD-binding FR-type" evidence="11">
    <location>
        <begin position="413"/>
        <end position="670"/>
    </location>
</feature>
<dbReference type="PROSITE" id="PS51384">
    <property type="entry name" value="FAD_FR"/>
    <property type="match status" value="1"/>
</dbReference>
<dbReference type="Proteomes" id="UP001530377">
    <property type="component" value="Unassembled WGS sequence"/>
</dbReference>
<evidence type="ECO:0000256" key="1">
    <source>
        <dbReference type="ARBA" id="ARBA00001917"/>
    </source>
</evidence>
<feature type="region of interest" description="Disordered" evidence="9">
    <location>
        <begin position="382"/>
        <end position="405"/>
    </location>
</feature>
<reference evidence="12 13" key="1">
    <citation type="submission" date="2024-10" db="EMBL/GenBank/DDBJ databases">
        <title>Updated reference genomes for cyclostephanoid diatoms.</title>
        <authorList>
            <person name="Roberts W.R."/>
            <person name="Alverson A.J."/>
        </authorList>
    </citation>
    <scope>NUCLEOTIDE SEQUENCE [LARGE SCALE GENOMIC DNA]</scope>
    <source>
        <strain evidence="12 13">AJA228-03</strain>
    </source>
</reference>
<dbReference type="FunFam" id="1.20.990.10:FF:000001">
    <property type="entry name" value="NADPH--cytochrome P450 reductase"/>
    <property type="match status" value="1"/>
</dbReference>
<dbReference type="FunFam" id="3.40.50.80:FF:000001">
    <property type="entry name" value="NADPH--cytochrome P450 reductase 1"/>
    <property type="match status" value="1"/>
</dbReference>
<comment type="caution">
    <text evidence="12">The sequence shown here is derived from an EMBL/GenBank/DDBJ whole genome shotgun (WGS) entry which is preliminary data.</text>
</comment>